<evidence type="ECO:0000259" key="7">
    <source>
        <dbReference type="PROSITE" id="PS51006"/>
    </source>
</evidence>
<evidence type="ECO:0000256" key="3">
    <source>
        <dbReference type="ARBA" id="ARBA00023115"/>
    </source>
</evidence>
<keyword evidence="6" id="KW-1133">Transmembrane helix</keyword>
<dbReference type="GO" id="GO:0010487">
    <property type="term" value="F:thermospermine synthase activity"/>
    <property type="evidence" value="ECO:0007669"/>
    <property type="project" value="TreeGrafter"/>
</dbReference>
<dbReference type="STRING" id="797114.C475_11490"/>
<dbReference type="PATRIC" id="fig|797114.5.peg.2338"/>
<reference evidence="8 9" key="1">
    <citation type="journal article" date="2014" name="PLoS Genet.">
        <title>Phylogenetically driven sequencing of extremely halophilic archaea reveals strategies for static and dynamic osmo-response.</title>
        <authorList>
            <person name="Becker E.A."/>
            <person name="Seitzer P.M."/>
            <person name="Tritt A."/>
            <person name="Larsen D."/>
            <person name="Krusor M."/>
            <person name="Yao A.I."/>
            <person name="Wu D."/>
            <person name="Madern D."/>
            <person name="Eisen J.A."/>
            <person name="Darling A.E."/>
            <person name="Facciotti M.T."/>
        </authorList>
    </citation>
    <scope>NUCLEOTIDE SEQUENCE [LARGE SCALE GENOMIC DNA]</scope>
    <source>
        <strain evidence="8 9">2-9-1</strain>
    </source>
</reference>
<feature type="compositionally biased region" description="Basic and acidic residues" evidence="5">
    <location>
        <begin position="479"/>
        <end position="489"/>
    </location>
</feature>
<dbReference type="eggNOG" id="arCOG00050">
    <property type="taxonomic scope" value="Archaea"/>
</dbReference>
<dbReference type="AlphaFoldDB" id="M0CR30"/>
<dbReference type="PANTHER" id="PTHR43317:SF1">
    <property type="entry name" value="THERMOSPERMINE SYNTHASE ACAULIS5"/>
    <property type="match status" value="1"/>
</dbReference>
<feature type="transmembrane region" description="Helical" evidence="6">
    <location>
        <begin position="180"/>
        <end position="201"/>
    </location>
</feature>
<protein>
    <submittedName>
        <fullName evidence="8">Spermidine synthase</fullName>
    </submittedName>
</protein>
<dbReference type="Gene3D" id="3.40.50.150">
    <property type="entry name" value="Vaccinia Virus protein VP39"/>
    <property type="match status" value="1"/>
</dbReference>
<dbReference type="InterPro" id="IPR030374">
    <property type="entry name" value="PABS"/>
</dbReference>
<proteinExistence type="inferred from homology"/>
<gene>
    <name evidence="8" type="ORF">C475_11490</name>
</gene>
<feature type="region of interest" description="Disordered" evidence="5">
    <location>
        <begin position="513"/>
        <end position="540"/>
    </location>
</feature>
<feature type="region of interest" description="Disordered" evidence="5">
    <location>
        <begin position="470"/>
        <end position="489"/>
    </location>
</feature>
<feature type="transmembrane region" description="Helical" evidence="6">
    <location>
        <begin position="45"/>
        <end position="63"/>
    </location>
</feature>
<dbReference type="PROSITE" id="PS51006">
    <property type="entry name" value="PABS_2"/>
    <property type="match status" value="1"/>
</dbReference>
<accession>M0CR30</accession>
<feature type="domain" description="PABS" evidence="7">
    <location>
        <begin position="210"/>
        <end position="450"/>
    </location>
</feature>
<evidence type="ECO:0000256" key="1">
    <source>
        <dbReference type="ARBA" id="ARBA00007867"/>
    </source>
</evidence>
<keyword evidence="6" id="KW-0472">Membrane</keyword>
<dbReference type="Proteomes" id="UP000011626">
    <property type="component" value="Unassembled WGS sequence"/>
</dbReference>
<evidence type="ECO:0000313" key="8">
    <source>
        <dbReference type="EMBL" id="ELZ24857.1"/>
    </source>
</evidence>
<comment type="caution">
    <text evidence="8">The sequence shown here is derived from an EMBL/GenBank/DDBJ whole genome shotgun (WGS) entry which is preliminary data.</text>
</comment>
<evidence type="ECO:0000256" key="2">
    <source>
        <dbReference type="ARBA" id="ARBA00022679"/>
    </source>
</evidence>
<dbReference type="InterPro" id="IPR029063">
    <property type="entry name" value="SAM-dependent_MTases_sf"/>
</dbReference>
<feature type="transmembrane region" description="Helical" evidence="6">
    <location>
        <begin position="153"/>
        <end position="173"/>
    </location>
</feature>
<feature type="active site" description="Proton acceptor" evidence="4">
    <location>
        <position position="367"/>
    </location>
</feature>
<keyword evidence="2 4" id="KW-0808">Transferase</keyword>
<sequence length="540" mass="57793">MGSTRSLESLRLSKPETAVFVSGVASMGLEILAGRMIAPQFGSSIYTWGTIIGVFLAALSYGYHRGGKQAAERATNGRMASVFLLTAAYVAVLVFAGDLLLRSAAGFPLPSRVASLPAVTILFGPPTYLLGYISPYAAELSTKEGVGEASGHVYMLGTVGSIVGAFATTYVLIPSLGIDAIALVFGGLSILAALAVSRPVGRRRATVTGFVALVLVASAATGAAGYSVQGEVVHETQTPYQELQVVDLGGTRTLYLGGQPHSAMDLDDPNRHVFEYTRYFHLPFLFADDPDEIDRVLFIGGGGFTGPKRFANDYDVTVDVAEIDPDVIAAAEEYFGVSESERLNIYNQGGRQFLRETNRTYDLVVLDAYQKDKVPFELTTREFMTLASDRLDDDGILFANVISASSGPASEFYRAQYATVDRVFPQTYSFPTGGAGIVQNIEMVATKSDARVTEAQLRTRNERRDIGIDLSGPVADYADPPRTDDVPVLRDDRAPVDSLLDSMVGYRYVVQESNASDGAGTARPAVRPGGPVPEPRSVPG</sequence>
<evidence type="ECO:0000256" key="5">
    <source>
        <dbReference type="SAM" id="MobiDB-lite"/>
    </source>
</evidence>
<feature type="transmembrane region" description="Helical" evidence="6">
    <location>
        <begin position="207"/>
        <end position="228"/>
    </location>
</feature>
<dbReference type="Pfam" id="PF01564">
    <property type="entry name" value="Spermine_synth"/>
    <property type="match status" value="1"/>
</dbReference>
<dbReference type="OrthoDB" id="10538at2157"/>
<dbReference type="PANTHER" id="PTHR43317">
    <property type="entry name" value="THERMOSPERMINE SYNTHASE ACAULIS5"/>
    <property type="match status" value="1"/>
</dbReference>
<feature type="compositionally biased region" description="Pro residues" evidence="5">
    <location>
        <begin position="530"/>
        <end position="540"/>
    </location>
</feature>
<feature type="transmembrane region" description="Helical" evidence="6">
    <location>
        <begin position="113"/>
        <end position="133"/>
    </location>
</feature>
<keyword evidence="6" id="KW-0812">Transmembrane</keyword>
<keyword evidence="3 4" id="KW-0620">Polyamine biosynthesis</keyword>
<feature type="transmembrane region" description="Helical" evidence="6">
    <location>
        <begin position="83"/>
        <end position="101"/>
    </location>
</feature>
<keyword evidence="9" id="KW-1185">Reference proteome</keyword>
<evidence type="ECO:0000313" key="9">
    <source>
        <dbReference type="Proteomes" id="UP000011626"/>
    </source>
</evidence>
<evidence type="ECO:0000256" key="4">
    <source>
        <dbReference type="PROSITE-ProRule" id="PRU00354"/>
    </source>
</evidence>
<evidence type="ECO:0000256" key="6">
    <source>
        <dbReference type="SAM" id="Phobius"/>
    </source>
</evidence>
<comment type="similarity">
    <text evidence="1">Belongs to the spermidine/spermine synthase family.</text>
</comment>
<dbReference type="RefSeq" id="WP_006883972.1">
    <property type="nucleotide sequence ID" value="NZ_AOIU01000028.1"/>
</dbReference>
<name>M0CR30_9EURY</name>
<dbReference type="GO" id="GO:0006596">
    <property type="term" value="P:polyamine biosynthetic process"/>
    <property type="evidence" value="ECO:0007669"/>
    <property type="project" value="UniProtKB-UniRule"/>
</dbReference>
<organism evidence="8 9">
    <name type="scientific">Halosimplex carlsbadense 2-9-1</name>
    <dbReference type="NCBI Taxonomy" id="797114"/>
    <lineage>
        <taxon>Archaea</taxon>
        <taxon>Methanobacteriati</taxon>
        <taxon>Methanobacteriota</taxon>
        <taxon>Stenosarchaea group</taxon>
        <taxon>Halobacteria</taxon>
        <taxon>Halobacteriales</taxon>
        <taxon>Haloarculaceae</taxon>
        <taxon>Halosimplex</taxon>
    </lineage>
</organism>
<dbReference type="EMBL" id="AOIU01000028">
    <property type="protein sequence ID" value="ELZ24857.1"/>
    <property type="molecule type" value="Genomic_DNA"/>
</dbReference>
<dbReference type="NCBIfam" id="NF037959">
    <property type="entry name" value="MFS_SpdSyn"/>
    <property type="match status" value="1"/>
</dbReference>
<dbReference type="SUPFAM" id="SSF53335">
    <property type="entry name" value="S-adenosyl-L-methionine-dependent methyltransferases"/>
    <property type="match status" value="1"/>
</dbReference>